<dbReference type="InterPro" id="IPR046348">
    <property type="entry name" value="SIS_dom_sf"/>
</dbReference>
<feature type="domain" description="SIS" evidence="1">
    <location>
        <begin position="20"/>
        <end position="150"/>
    </location>
</feature>
<protein>
    <recommendedName>
        <fullName evidence="1">SIS domain-containing protein</fullName>
    </recommendedName>
</protein>
<dbReference type="InterPro" id="IPR001347">
    <property type="entry name" value="SIS_dom"/>
</dbReference>
<evidence type="ECO:0000259" key="1">
    <source>
        <dbReference type="Pfam" id="PF13580"/>
    </source>
</evidence>
<gene>
    <name evidence="2" type="ORF">SBA1_630049</name>
</gene>
<reference evidence="3" key="1">
    <citation type="submission" date="2018-02" db="EMBL/GenBank/DDBJ databases">
        <authorList>
            <person name="Hausmann B."/>
        </authorList>
    </citation>
    <scope>NUCLEOTIDE SEQUENCE [LARGE SCALE GENOMIC DNA]</scope>
    <source>
        <strain evidence="3">Peat soil MAG SbA1</strain>
    </source>
</reference>
<dbReference type="Proteomes" id="UP000238701">
    <property type="component" value="Unassembled WGS sequence"/>
</dbReference>
<dbReference type="GO" id="GO:0097367">
    <property type="term" value="F:carbohydrate derivative binding"/>
    <property type="evidence" value="ECO:0007669"/>
    <property type="project" value="InterPro"/>
</dbReference>
<evidence type="ECO:0000313" key="2">
    <source>
        <dbReference type="EMBL" id="SPF46100.1"/>
    </source>
</evidence>
<dbReference type="GO" id="GO:1901135">
    <property type="term" value="P:carbohydrate derivative metabolic process"/>
    <property type="evidence" value="ECO:0007669"/>
    <property type="project" value="InterPro"/>
</dbReference>
<organism evidence="2 3">
    <name type="scientific">Candidatus Sulfotelmatobacter kueseliae</name>
    <dbReference type="NCBI Taxonomy" id="2042962"/>
    <lineage>
        <taxon>Bacteria</taxon>
        <taxon>Pseudomonadati</taxon>
        <taxon>Acidobacteriota</taxon>
        <taxon>Terriglobia</taxon>
        <taxon>Terriglobales</taxon>
        <taxon>Candidatus Korobacteraceae</taxon>
        <taxon>Candidatus Sulfotelmatobacter</taxon>
    </lineage>
</organism>
<dbReference type="EMBL" id="OMOD01000159">
    <property type="protein sequence ID" value="SPF46100.1"/>
    <property type="molecule type" value="Genomic_DNA"/>
</dbReference>
<proteinExistence type="predicted"/>
<sequence>MSSALLISQGVDTRLLETLIGLIRQFENEQQTNLLLAAQWMADACEQDRLIYLFGGGGHTCLVMQELFWRAGGLANLCPMIDFSIHPVTPAYMYLGHERLHDVGNHIVSYYGVSQDDVVLLFHSYGFNAPTIDAALECQRRKARTIGISSKAWHCNVPKDFPLRHRSGKTLFDLTDICIDDYVPYGDTVISVEGFDQPITGISSTVDFYIAHRLEIECVKECVRRGVVPRVWRSANISGGDQYNSELRAKYNSRVKFL</sequence>
<dbReference type="Gene3D" id="3.40.50.10490">
    <property type="entry name" value="Glucose-6-phosphate isomerase like protein, domain 1"/>
    <property type="match status" value="1"/>
</dbReference>
<accession>A0A2U3L2N0</accession>
<dbReference type="SUPFAM" id="SSF53697">
    <property type="entry name" value="SIS domain"/>
    <property type="match status" value="1"/>
</dbReference>
<name>A0A2U3L2N0_9BACT</name>
<dbReference type="AlphaFoldDB" id="A0A2U3L2N0"/>
<dbReference type="NCBIfam" id="NF002805">
    <property type="entry name" value="PRK02947.1"/>
    <property type="match status" value="1"/>
</dbReference>
<dbReference type="OrthoDB" id="9762536at2"/>
<evidence type="ECO:0000313" key="3">
    <source>
        <dbReference type="Proteomes" id="UP000238701"/>
    </source>
</evidence>
<dbReference type="Pfam" id="PF13580">
    <property type="entry name" value="SIS_2"/>
    <property type="match status" value="1"/>
</dbReference>